<dbReference type="GO" id="GO:0033585">
    <property type="term" value="P:L-phenylalanine biosynthetic process from chorismate via phenylpyruvate"/>
    <property type="evidence" value="ECO:0007669"/>
    <property type="project" value="TreeGrafter"/>
</dbReference>
<keyword evidence="6" id="KW-0663">Pyridoxal phosphate</keyword>
<dbReference type="GO" id="GO:0005829">
    <property type="term" value="C:cytosol"/>
    <property type="evidence" value="ECO:0007669"/>
    <property type="project" value="TreeGrafter"/>
</dbReference>
<evidence type="ECO:0000259" key="7">
    <source>
        <dbReference type="Pfam" id="PF00155"/>
    </source>
</evidence>
<accession>A0A318STL5</accession>
<organism evidence="8 9">
    <name type="scientific">Pseudoroseicyclus aestuarii</name>
    <dbReference type="NCBI Taxonomy" id="1795041"/>
    <lineage>
        <taxon>Bacteria</taxon>
        <taxon>Pseudomonadati</taxon>
        <taxon>Pseudomonadota</taxon>
        <taxon>Alphaproteobacteria</taxon>
        <taxon>Rhodobacterales</taxon>
        <taxon>Paracoccaceae</taxon>
        <taxon>Pseudoroseicyclus</taxon>
    </lineage>
</organism>
<dbReference type="InterPro" id="IPR015422">
    <property type="entry name" value="PyrdxlP-dep_Trfase_small"/>
</dbReference>
<dbReference type="GO" id="GO:0030170">
    <property type="term" value="F:pyridoxal phosphate binding"/>
    <property type="evidence" value="ECO:0007669"/>
    <property type="project" value="InterPro"/>
</dbReference>
<dbReference type="PANTHER" id="PTHR11879:SF22">
    <property type="entry name" value="ASPARTATE AMINOTRANSFERASE, MITOCHONDRIAL"/>
    <property type="match status" value="1"/>
</dbReference>
<dbReference type="AlphaFoldDB" id="A0A318STL5"/>
<dbReference type="CDD" id="cd00609">
    <property type="entry name" value="AAT_like"/>
    <property type="match status" value="1"/>
</dbReference>
<evidence type="ECO:0000256" key="1">
    <source>
        <dbReference type="ARBA" id="ARBA00001933"/>
    </source>
</evidence>
<dbReference type="Proteomes" id="UP000248311">
    <property type="component" value="Unassembled WGS sequence"/>
</dbReference>
<evidence type="ECO:0000256" key="6">
    <source>
        <dbReference type="ARBA" id="ARBA00022898"/>
    </source>
</evidence>
<protein>
    <submittedName>
        <fullName evidence="8">Aromatic amino acid aminotransferase</fullName>
    </submittedName>
</protein>
<dbReference type="InterPro" id="IPR004839">
    <property type="entry name" value="Aminotransferase_I/II_large"/>
</dbReference>
<evidence type="ECO:0000313" key="9">
    <source>
        <dbReference type="Proteomes" id="UP000248311"/>
    </source>
</evidence>
<feature type="domain" description="Aminotransferase class I/classII large" evidence="7">
    <location>
        <begin position="27"/>
        <end position="389"/>
    </location>
</feature>
<dbReference type="Pfam" id="PF00155">
    <property type="entry name" value="Aminotran_1_2"/>
    <property type="match status" value="1"/>
</dbReference>
<evidence type="ECO:0000256" key="5">
    <source>
        <dbReference type="ARBA" id="ARBA00022679"/>
    </source>
</evidence>
<comment type="caution">
    <text evidence="8">The sequence shown here is derived from an EMBL/GenBank/DDBJ whole genome shotgun (WGS) entry which is preliminary data.</text>
</comment>
<dbReference type="EMBL" id="QJTE01000003">
    <property type="protein sequence ID" value="PYE83719.1"/>
    <property type="molecule type" value="Genomic_DNA"/>
</dbReference>
<dbReference type="OrthoDB" id="9766445at2"/>
<dbReference type="GO" id="GO:0004069">
    <property type="term" value="F:L-aspartate:2-oxoglutarate aminotransferase activity"/>
    <property type="evidence" value="ECO:0007669"/>
    <property type="project" value="TreeGrafter"/>
</dbReference>
<dbReference type="RefSeq" id="WP_110814289.1">
    <property type="nucleotide sequence ID" value="NZ_QJTE01000003.1"/>
</dbReference>
<comment type="subunit">
    <text evidence="3">Homodimer.</text>
</comment>
<dbReference type="InterPro" id="IPR000796">
    <property type="entry name" value="Asp_trans"/>
</dbReference>
<name>A0A318STL5_9RHOB</name>
<dbReference type="Gene3D" id="3.40.640.10">
    <property type="entry name" value="Type I PLP-dependent aspartate aminotransferase-like (Major domain)"/>
    <property type="match status" value="1"/>
</dbReference>
<proteinExistence type="inferred from homology"/>
<dbReference type="GO" id="GO:0042802">
    <property type="term" value="F:identical protein binding"/>
    <property type="evidence" value="ECO:0007669"/>
    <property type="project" value="TreeGrafter"/>
</dbReference>
<dbReference type="PRINTS" id="PR00799">
    <property type="entry name" value="TRANSAMINASE"/>
</dbReference>
<evidence type="ECO:0000256" key="3">
    <source>
        <dbReference type="ARBA" id="ARBA00011738"/>
    </source>
</evidence>
<dbReference type="Gene3D" id="3.90.1150.10">
    <property type="entry name" value="Aspartate Aminotransferase, domain 1"/>
    <property type="match status" value="1"/>
</dbReference>
<evidence type="ECO:0000256" key="4">
    <source>
        <dbReference type="ARBA" id="ARBA00022576"/>
    </source>
</evidence>
<evidence type="ECO:0000256" key="2">
    <source>
        <dbReference type="ARBA" id="ARBA00007441"/>
    </source>
</evidence>
<dbReference type="NCBIfam" id="NF006719">
    <property type="entry name" value="PRK09257.1"/>
    <property type="match status" value="1"/>
</dbReference>
<dbReference type="InterPro" id="IPR015421">
    <property type="entry name" value="PyrdxlP-dep_Trfase_major"/>
</dbReference>
<dbReference type="GO" id="GO:0004838">
    <property type="term" value="F:L-tyrosine-2-oxoglutarate transaminase activity"/>
    <property type="evidence" value="ECO:0007669"/>
    <property type="project" value="TreeGrafter"/>
</dbReference>
<keyword evidence="5 8" id="KW-0808">Transferase</keyword>
<comment type="cofactor">
    <cofactor evidence="1">
        <name>pyridoxal 5'-phosphate</name>
        <dbReference type="ChEBI" id="CHEBI:597326"/>
    </cofactor>
</comment>
<dbReference type="PANTHER" id="PTHR11879">
    <property type="entry name" value="ASPARTATE AMINOTRANSFERASE"/>
    <property type="match status" value="1"/>
</dbReference>
<keyword evidence="4 8" id="KW-0032">Aminotransferase</keyword>
<evidence type="ECO:0000313" key="8">
    <source>
        <dbReference type="EMBL" id="PYE83719.1"/>
    </source>
</evidence>
<gene>
    <name evidence="8" type="ORF">DFP88_10377</name>
</gene>
<comment type="similarity">
    <text evidence="2">Belongs to the class-I pyridoxal-phosphate-dependent aminotransferase family.</text>
</comment>
<dbReference type="SUPFAM" id="SSF53383">
    <property type="entry name" value="PLP-dependent transferases"/>
    <property type="match status" value="1"/>
</dbReference>
<keyword evidence="9" id="KW-1185">Reference proteome</keyword>
<reference evidence="8 9" key="1">
    <citation type="submission" date="2018-06" db="EMBL/GenBank/DDBJ databases">
        <title>Genomic Encyclopedia of Type Strains, Phase III (KMG-III): the genomes of soil and plant-associated and newly described type strains.</title>
        <authorList>
            <person name="Whitman W."/>
        </authorList>
    </citation>
    <scope>NUCLEOTIDE SEQUENCE [LARGE SCALE GENOMIC DNA]</scope>
    <source>
        <strain evidence="8 9">CECT 9025</strain>
    </source>
</reference>
<sequence>MFDRLQEPASDKIIALMAEYRADPRAQKLDLGVGVYRDESGATPIMGAVRAAGARLQDSETTKAYTGLAGDPAFLQAISRLVLGDSVPLDRTAAAAAPGGTGALHQAFALIRSAAPDCTLWLPDPTWPNHLSLIAHQGLTHATYRYFDAATGAVDMAGLMEDLQQAAPGDVVLLHGCCHNPTGADPMPSEWDEIAAMLRARQLIPLVDLAYQGFGDGIEADASAVRMLASTLDEVLIAASGSKSFGLYRDRVGALLAVARDPAEAERTGKVLTALNRVTYSFPPDHGARLVQTVLDDPALRADWEEELGRMRLRILALREALAAELRRLTNSDRFDFLLRHRGMFSRLPAEPAQVARLREEHGIYMTGDGRINIAGLGEAAVPLLARAIVETGL</sequence>
<dbReference type="InterPro" id="IPR015424">
    <property type="entry name" value="PyrdxlP-dep_Trfase"/>
</dbReference>